<feature type="transmembrane region" description="Helical" evidence="1">
    <location>
        <begin position="51"/>
        <end position="75"/>
    </location>
</feature>
<protein>
    <submittedName>
        <fullName evidence="2">Uncharacterized protein</fullName>
    </submittedName>
</protein>
<keyword evidence="3" id="KW-1185">Reference proteome</keyword>
<accession>A0ABQ8CY35</accession>
<gene>
    <name evidence="2" type="ORF">HID58_022022</name>
</gene>
<reference evidence="2 3" key="1">
    <citation type="submission" date="2021-05" db="EMBL/GenBank/DDBJ databases">
        <title>Genome Assembly of Synthetic Allotetraploid Brassica napus Reveals Homoeologous Exchanges between Subgenomes.</title>
        <authorList>
            <person name="Davis J.T."/>
        </authorList>
    </citation>
    <scope>NUCLEOTIDE SEQUENCE [LARGE SCALE GENOMIC DNA]</scope>
    <source>
        <strain evidence="3">cv. Da-Ae</strain>
        <tissue evidence="2">Seedling</tissue>
    </source>
</reference>
<sequence length="78" mass="9029">MKNTKIAAKCKIAYAFVIGLSLLIATAAEDPYIFYEWHVTYGTISPMGFNNRYLLCLPNRLCISFANWMIMSYFLSFR</sequence>
<keyword evidence="1" id="KW-0812">Transmembrane</keyword>
<evidence type="ECO:0000313" key="3">
    <source>
        <dbReference type="Proteomes" id="UP000824890"/>
    </source>
</evidence>
<comment type="caution">
    <text evidence="2">The sequence shown here is derived from an EMBL/GenBank/DDBJ whole genome shotgun (WGS) entry which is preliminary data.</text>
</comment>
<evidence type="ECO:0000256" key="1">
    <source>
        <dbReference type="SAM" id="Phobius"/>
    </source>
</evidence>
<organism evidence="2 3">
    <name type="scientific">Brassica napus</name>
    <name type="common">Rape</name>
    <dbReference type="NCBI Taxonomy" id="3708"/>
    <lineage>
        <taxon>Eukaryota</taxon>
        <taxon>Viridiplantae</taxon>
        <taxon>Streptophyta</taxon>
        <taxon>Embryophyta</taxon>
        <taxon>Tracheophyta</taxon>
        <taxon>Spermatophyta</taxon>
        <taxon>Magnoliopsida</taxon>
        <taxon>eudicotyledons</taxon>
        <taxon>Gunneridae</taxon>
        <taxon>Pentapetalae</taxon>
        <taxon>rosids</taxon>
        <taxon>malvids</taxon>
        <taxon>Brassicales</taxon>
        <taxon>Brassicaceae</taxon>
        <taxon>Brassiceae</taxon>
        <taxon>Brassica</taxon>
    </lineage>
</organism>
<proteinExistence type="predicted"/>
<keyword evidence="1" id="KW-0472">Membrane</keyword>
<dbReference type="EMBL" id="JAGKQM010000006">
    <property type="protein sequence ID" value="KAH0922004.1"/>
    <property type="molecule type" value="Genomic_DNA"/>
</dbReference>
<name>A0ABQ8CY35_BRANA</name>
<dbReference type="Proteomes" id="UP000824890">
    <property type="component" value="Unassembled WGS sequence"/>
</dbReference>
<keyword evidence="1" id="KW-1133">Transmembrane helix</keyword>
<evidence type="ECO:0000313" key="2">
    <source>
        <dbReference type="EMBL" id="KAH0922004.1"/>
    </source>
</evidence>